<keyword evidence="3" id="KW-0813">Transport</keyword>
<feature type="coiled-coil region" evidence="1">
    <location>
        <begin position="210"/>
        <end position="307"/>
    </location>
</feature>
<evidence type="ECO:0000256" key="2">
    <source>
        <dbReference type="SAM" id="MobiDB-lite"/>
    </source>
</evidence>
<feature type="coiled-coil region" evidence="1">
    <location>
        <begin position="455"/>
        <end position="528"/>
    </location>
</feature>
<feature type="coiled-coil region" evidence="1">
    <location>
        <begin position="383"/>
        <end position="431"/>
    </location>
</feature>
<feature type="region of interest" description="Disordered" evidence="2">
    <location>
        <begin position="609"/>
        <end position="684"/>
    </location>
</feature>
<organism evidence="3">
    <name type="scientific">Iconisemion striatum</name>
    <dbReference type="NCBI Taxonomy" id="60296"/>
    <lineage>
        <taxon>Eukaryota</taxon>
        <taxon>Metazoa</taxon>
        <taxon>Chordata</taxon>
        <taxon>Craniata</taxon>
        <taxon>Vertebrata</taxon>
        <taxon>Euteleostomi</taxon>
        <taxon>Actinopterygii</taxon>
        <taxon>Neopterygii</taxon>
        <taxon>Teleostei</taxon>
        <taxon>Neoteleostei</taxon>
        <taxon>Acanthomorphata</taxon>
        <taxon>Ovalentaria</taxon>
        <taxon>Atherinomorphae</taxon>
        <taxon>Cyprinodontiformes</taxon>
        <taxon>Nothobranchiidae</taxon>
        <taxon>Iconisemion</taxon>
    </lineage>
</organism>
<proteinExistence type="predicted"/>
<protein>
    <submittedName>
        <fullName evidence="3">Sodium channel and clathrin linker 1</fullName>
    </submittedName>
</protein>
<keyword evidence="1" id="KW-0175">Coiled coil</keyword>
<dbReference type="InterPro" id="IPR038911">
    <property type="entry name" value="SCLT1"/>
</dbReference>
<name>A0A1A7Z4D9_9TELE</name>
<dbReference type="AlphaFoldDB" id="A0A1A7Z4D9"/>
<feature type="coiled-coil region" evidence="1">
    <location>
        <begin position="58"/>
        <end position="99"/>
    </location>
</feature>
<feature type="compositionally biased region" description="Basic and acidic residues" evidence="2">
    <location>
        <begin position="625"/>
        <end position="646"/>
    </location>
</feature>
<dbReference type="GO" id="GO:0034220">
    <property type="term" value="P:monoatomic ion transmembrane transport"/>
    <property type="evidence" value="ECO:0007669"/>
    <property type="project" value="UniProtKB-KW"/>
</dbReference>
<gene>
    <name evidence="3" type="primary">SCLT1</name>
</gene>
<reference evidence="3" key="1">
    <citation type="submission" date="2016-05" db="EMBL/GenBank/DDBJ databases">
        <authorList>
            <person name="Lavstsen T."/>
            <person name="Jespersen J.S."/>
        </authorList>
    </citation>
    <scope>NUCLEOTIDE SEQUENCE</scope>
    <source>
        <tissue evidence="3">Brain</tissue>
    </source>
</reference>
<sequence>MESEVECLRDQIRRLNSALSQYQHGHNTQSAASQVEETQQAACAAPWLSDRGLMAPLIAEYDRHMDEMTEQLQKYQEVMADIKLKLERVVKENERLHSELRESVELHALPVTSGAESSTIEDNTIIKSLQEQVQLSEQERVQAMELWQTAAQELERLQQVQQKTVSDRQLHDAQRQQLKDQLVQFQQHTYKLQTTNQKLESTNQQFLKTVAEQSTEMEELHCQLRQAKAQLRTATAKVDEMTKLLQNVQEQIRRREEDVAEAQGREDAADRRLQQLQTTLGQLETRLKAASHEAEAVRREQAVWERNVWELQARCTTLEEEKYEALSKVRRSDQVAEEAVLQKEQSLLREKQKTEELVKTNETIKLLIQEATVRTRKEVDNVRKQCNVQIQRITEELSALQLECADKKSQIERSLRERKAVEEELEKVYKEGRAEPEFGRIDALHQRCLNAERQKDDFSLTLQSTQNKMKKMEMEYGEELSRCQEEVRRLQGALAAARDDCVGVSDERLQLQQENMQLRKEMDEVRKATMLIQKKAKQTVSLMEQEYSLKEQGLDARLRELEESSRSRSSSADLTRLLTAQQKSTQRWKEEAKNLVQTFETKTAGLKAELKRHKQRSQEQEMQLEADHNTINEYERQLAEHQEKTNRLQRRLMQAEQKAATASQQLTSLLSQRRKTAAVKPETP</sequence>
<dbReference type="Gene3D" id="1.20.5.340">
    <property type="match status" value="1"/>
</dbReference>
<evidence type="ECO:0000256" key="1">
    <source>
        <dbReference type="SAM" id="Coils"/>
    </source>
</evidence>
<reference evidence="3" key="2">
    <citation type="submission" date="2016-06" db="EMBL/GenBank/DDBJ databases">
        <title>The genome of a short-lived fish provides insights into sex chromosome evolution and the genetic control of aging.</title>
        <authorList>
            <person name="Reichwald K."/>
            <person name="Felder M."/>
            <person name="Petzold A."/>
            <person name="Koch P."/>
            <person name="Groth M."/>
            <person name="Platzer M."/>
        </authorList>
    </citation>
    <scope>NUCLEOTIDE SEQUENCE</scope>
    <source>
        <tissue evidence="3">Brain</tissue>
    </source>
</reference>
<dbReference type="GO" id="GO:0045162">
    <property type="term" value="P:clustering of voltage-gated sodium channels"/>
    <property type="evidence" value="ECO:0007669"/>
    <property type="project" value="InterPro"/>
</dbReference>
<feature type="compositionally biased region" description="Polar residues" evidence="2">
    <location>
        <begin position="660"/>
        <end position="671"/>
    </location>
</feature>
<dbReference type="EMBL" id="HADX01015106">
    <property type="protein sequence ID" value="SBP37338.1"/>
    <property type="molecule type" value="Transcribed_RNA"/>
</dbReference>
<keyword evidence="3" id="KW-0406">Ion transport</keyword>
<evidence type="ECO:0000313" key="3">
    <source>
        <dbReference type="EMBL" id="SBP37338.1"/>
    </source>
</evidence>
<dbReference type="PANTHER" id="PTHR35970">
    <property type="entry name" value="SODIUM CHANNEL AND CLATHRIN LINKER 1"/>
    <property type="match status" value="1"/>
</dbReference>
<dbReference type="PANTHER" id="PTHR35970:SF1">
    <property type="entry name" value="SODIUM CHANNEL AND CLATHRIN LINKER 1"/>
    <property type="match status" value="1"/>
</dbReference>
<dbReference type="GO" id="GO:0060271">
    <property type="term" value="P:cilium assembly"/>
    <property type="evidence" value="ECO:0007669"/>
    <property type="project" value="TreeGrafter"/>
</dbReference>
<dbReference type="GO" id="GO:0005814">
    <property type="term" value="C:centriole"/>
    <property type="evidence" value="ECO:0007669"/>
    <property type="project" value="TreeGrafter"/>
</dbReference>
<keyword evidence="3" id="KW-0407">Ion channel</keyword>
<accession>A0A1A7Z4D9</accession>